<sequence length="170" mass="19775">MTDFQKYIERYLNLIPSGKWLEEMVNSGEETHLFFSQLMPEQANFAYAPGKWTLKEVLQHLIDAEKIFAYRALRFSRQDKTVLPGWDEEAYGKTYDLSERPVASIAEEYMAVRKSSLLFFQFLNAEQRAQTGIANGNEISVETLGKLIVGHNIHHMNVVKERYLPHFENL</sequence>
<evidence type="ECO:0000313" key="3">
    <source>
        <dbReference type="Proteomes" id="UP000626242"/>
    </source>
</evidence>
<dbReference type="InterPro" id="IPR024775">
    <property type="entry name" value="DinB-like"/>
</dbReference>
<dbReference type="SUPFAM" id="SSF109854">
    <property type="entry name" value="DinB/YfiT-like putative metalloenzymes"/>
    <property type="match status" value="1"/>
</dbReference>
<dbReference type="EMBL" id="JACSPS010000003">
    <property type="protein sequence ID" value="MBD8018623.1"/>
    <property type="molecule type" value="Genomic_DNA"/>
</dbReference>
<proteinExistence type="predicted"/>
<reference evidence="2 3" key="1">
    <citation type="submission" date="2020-08" db="EMBL/GenBank/DDBJ databases">
        <title>A Genomic Blueprint of the Chicken Gut Microbiome.</title>
        <authorList>
            <person name="Gilroy R."/>
            <person name="Ravi A."/>
            <person name="Getino M."/>
            <person name="Pursley I."/>
            <person name="Horton D.L."/>
            <person name="Alikhan N.-F."/>
            <person name="Baker D."/>
            <person name="Gharbi K."/>
            <person name="Hall N."/>
            <person name="Watson M."/>
            <person name="Adriaenssens E.M."/>
            <person name="Foster-Nyarko E."/>
            <person name="Jarju S."/>
            <person name="Secka A."/>
            <person name="Antonio M."/>
            <person name="Oren A."/>
            <person name="Chaudhuri R."/>
            <person name="La Ragione R.M."/>
            <person name="Hildebrand F."/>
            <person name="Pallen M.J."/>
        </authorList>
    </citation>
    <scope>NUCLEOTIDE SEQUENCE [LARGE SCALE GENOMIC DNA]</scope>
    <source>
        <strain evidence="2 3">Sa1CVA4</strain>
    </source>
</reference>
<organism evidence="2 3">
    <name type="scientific">Kaistella pullorum</name>
    <dbReference type="NCBI Taxonomy" id="2763074"/>
    <lineage>
        <taxon>Bacteria</taxon>
        <taxon>Pseudomonadati</taxon>
        <taxon>Bacteroidota</taxon>
        <taxon>Flavobacteriia</taxon>
        <taxon>Flavobacteriales</taxon>
        <taxon>Weeksellaceae</taxon>
        <taxon>Chryseobacterium group</taxon>
        <taxon>Kaistella</taxon>
    </lineage>
</organism>
<evidence type="ECO:0000259" key="1">
    <source>
        <dbReference type="Pfam" id="PF12867"/>
    </source>
</evidence>
<dbReference type="Gene3D" id="1.20.120.450">
    <property type="entry name" value="dinb family like domain"/>
    <property type="match status" value="1"/>
</dbReference>
<protein>
    <submittedName>
        <fullName evidence="2">DinB family protein</fullName>
    </submittedName>
</protein>
<dbReference type="InterPro" id="IPR034660">
    <property type="entry name" value="DinB/YfiT-like"/>
</dbReference>
<name>A0ABR8WNG7_9FLAO</name>
<feature type="domain" description="DinB-like" evidence="1">
    <location>
        <begin position="29"/>
        <end position="158"/>
    </location>
</feature>
<accession>A0ABR8WNG7</accession>
<comment type="caution">
    <text evidence="2">The sequence shown here is derived from an EMBL/GenBank/DDBJ whole genome shotgun (WGS) entry which is preliminary data.</text>
</comment>
<dbReference type="Proteomes" id="UP000626242">
    <property type="component" value="Unassembled WGS sequence"/>
</dbReference>
<keyword evidence="3" id="KW-1185">Reference proteome</keyword>
<evidence type="ECO:0000313" key="2">
    <source>
        <dbReference type="EMBL" id="MBD8018623.1"/>
    </source>
</evidence>
<dbReference type="RefSeq" id="WP_251833831.1">
    <property type="nucleotide sequence ID" value="NZ_JACSPS010000003.1"/>
</dbReference>
<dbReference type="Pfam" id="PF12867">
    <property type="entry name" value="DinB_2"/>
    <property type="match status" value="1"/>
</dbReference>
<gene>
    <name evidence="2" type="ORF">H9628_09080</name>
</gene>